<dbReference type="RefSeq" id="WP_377918205.1">
    <property type="nucleotide sequence ID" value="NZ_JBHRZT010000072.1"/>
</dbReference>
<protein>
    <submittedName>
        <fullName evidence="1">Uncharacterized protein</fullName>
    </submittedName>
</protein>
<accession>A0ABV8B9D8</accession>
<keyword evidence="2" id="KW-1185">Reference proteome</keyword>
<organism evidence="1 2">
    <name type="scientific">Bacillus songklensis</name>
    <dbReference type="NCBI Taxonomy" id="1069116"/>
    <lineage>
        <taxon>Bacteria</taxon>
        <taxon>Bacillati</taxon>
        <taxon>Bacillota</taxon>
        <taxon>Bacilli</taxon>
        <taxon>Bacillales</taxon>
        <taxon>Bacillaceae</taxon>
        <taxon>Bacillus</taxon>
    </lineage>
</organism>
<evidence type="ECO:0000313" key="1">
    <source>
        <dbReference type="EMBL" id="MFC3885816.1"/>
    </source>
</evidence>
<gene>
    <name evidence="1" type="ORF">ACFOU2_21010</name>
</gene>
<evidence type="ECO:0000313" key="2">
    <source>
        <dbReference type="Proteomes" id="UP001595752"/>
    </source>
</evidence>
<sequence length="51" mass="5792">MNQQVIFEKDDLVIKFSGLTAIAGLKGELRIPYTTIKDVQAGNFKLPWRKV</sequence>
<name>A0ABV8B9D8_9BACI</name>
<proteinExistence type="predicted"/>
<reference evidence="2" key="1">
    <citation type="journal article" date="2019" name="Int. J. Syst. Evol. Microbiol.">
        <title>The Global Catalogue of Microorganisms (GCM) 10K type strain sequencing project: providing services to taxonomists for standard genome sequencing and annotation.</title>
        <authorList>
            <consortium name="The Broad Institute Genomics Platform"/>
            <consortium name="The Broad Institute Genome Sequencing Center for Infectious Disease"/>
            <person name="Wu L."/>
            <person name="Ma J."/>
        </authorList>
    </citation>
    <scope>NUCLEOTIDE SEQUENCE [LARGE SCALE GENOMIC DNA]</scope>
    <source>
        <strain evidence="2">CCUG 61889</strain>
    </source>
</reference>
<comment type="caution">
    <text evidence="1">The sequence shown here is derived from an EMBL/GenBank/DDBJ whole genome shotgun (WGS) entry which is preliminary data.</text>
</comment>
<dbReference type="Proteomes" id="UP001595752">
    <property type="component" value="Unassembled WGS sequence"/>
</dbReference>
<dbReference type="EMBL" id="JBHRZT010000072">
    <property type="protein sequence ID" value="MFC3885816.1"/>
    <property type="molecule type" value="Genomic_DNA"/>
</dbReference>